<dbReference type="GO" id="GO:0005694">
    <property type="term" value="C:chromosome"/>
    <property type="evidence" value="ECO:0007669"/>
    <property type="project" value="TreeGrafter"/>
</dbReference>
<keyword evidence="4" id="KW-0539">Nucleus</keyword>
<gene>
    <name evidence="5" type="ORF">CGI_10025845</name>
</gene>
<dbReference type="GO" id="GO:0005524">
    <property type="term" value="F:ATP binding"/>
    <property type="evidence" value="ECO:0007669"/>
    <property type="project" value="InterPro"/>
</dbReference>
<dbReference type="InterPro" id="IPR011545">
    <property type="entry name" value="DEAD/DEAH_box_helicase_dom"/>
</dbReference>
<dbReference type="InterPro" id="IPR027417">
    <property type="entry name" value="P-loop_NTPase"/>
</dbReference>
<dbReference type="PROSITE" id="PS51192">
    <property type="entry name" value="HELICASE_ATP_BIND_1"/>
    <property type="match status" value="1"/>
</dbReference>
<evidence type="ECO:0000256" key="1">
    <source>
        <dbReference type="ARBA" id="ARBA00005446"/>
    </source>
</evidence>
<comment type="similarity">
    <text evidence="1">Belongs to the helicase family. RecQ subfamily.</text>
</comment>
<protein>
    <submittedName>
        <fullName evidence="5">ATP-dependent DNA helicase recQ</fullName>
    </submittedName>
</protein>
<dbReference type="GO" id="GO:0009378">
    <property type="term" value="F:four-way junction helicase activity"/>
    <property type="evidence" value="ECO:0007669"/>
    <property type="project" value="TreeGrafter"/>
</dbReference>
<keyword evidence="3" id="KW-0413">Isomerase</keyword>
<evidence type="ECO:0000256" key="2">
    <source>
        <dbReference type="ARBA" id="ARBA00023125"/>
    </source>
</evidence>
<dbReference type="PANTHER" id="PTHR13710:SF153">
    <property type="entry name" value="RECQ-LIKE DNA HELICASE BLM"/>
    <property type="match status" value="1"/>
</dbReference>
<dbReference type="PANTHER" id="PTHR13710">
    <property type="entry name" value="DNA HELICASE RECQ FAMILY MEMBER"/>
    <property type="match status" value="1"/>
</dbReference>
<accession>K1Q4W2</accession>
<dbReference type="Gene3D" id="3.40.50.300">
    <property type="entry name" value="P-loop containing nucleotide triphosphate hydrolases"/>
    <property type="match status" value="1"/>
</dbReference>
<evidence type="ECO:0000256" key="3">
    <source>
        <dbReference type="ARBA" id="ARBA00023235"/>
    </source>
</evidence>
<keyword evidence="5" id="KW-0547">Nucleotide-binding</keyword>
<keyword evidence="2" id="KW-0238">DNA-binding</keyword>
<dbReference type="GO" id="GO:0005634">
    <property type="term" value="C:nucleus"/>
    <property type="evidence" value="ECO:0007669"/>
    <property type="project" value="TreeGrafter"/>
</dbReference>
<dbReference type="Pfam" id="PF00270">
    <property type="entry name" value="DEAD"/>
    <property type="match status" value="1"/>
</dbReference>
<dbReference type="SUPFAM" id="SSF52540">
    <property type="entry name" value="P-loop containing nucleoside triphosphate hydrolases"/>
    <property type="match status" value="1"/>
</dbReference>
<dbReference type="GO" id="GO:0000724">
    <property type="term" value="P:double-strand break repair via homologous recombination"/>
    <property type="evidence" value="ECO:0007669"/>
    <property type="project" value="TreeGrafter"/>
</dbReference>
<sequence length="220" mass="25272">MVEPELREVQRVFGIDRFTHIQSQTLKYLLEGKDVFLSKRTGDGKSMTYQAFPFLAKPNNPCQVLIISPLLSIMKEQVSYLRSLGLHADYIHKECDKESIKTGKTTYVYTSPEAVLSDDMWRSMLIESSSFKLFVVDEAHMVINWYVGESSGKSEPFREWFGRLGEIRSLIACPALFITATASRTSSRKLRKKLALVNFHEIVESPYRENIKLRGLFGNY</sequence>
<organism evidence="5">
    <name type="scientific">Magallana gigas</name>
    <name type="common">Pacific oyster</name>
    <name type="synonym">Crassostrea gigas</name>
    <dbReference type="NCBI Taxonomy" id="29159"/>
    <lineage>
        <taxon>Eukaryota</taxon>
        <taxon>Metazoa</taxon>
        <taxon>Spiralia</taxon>
        <taxon>Lophotrochozoa</taxon>
        <taxon>Mollusca</taxon>
        <taxon>Bivalvia</taxon>
        <taxon>Autobranchia</taxon>
        <taxon>Pteriomorphia</taxon>
        <taxon>Ostreida</taxon>
        <taxon>Ostreoidea</taxon>
        <taxon>Ostreidae</taxon>
        <taxon>Magallana</taxon>
    </lineage>
</organism>
<dbReference type="InterPro" id="IPR014001">
    <property type="entry name" value="Helicase_ATP-bd"/>
</dbReference>
<dbReference type="HOGENOM" id="CLU_001103_17_1_1"/>
<keyword evidence="5" id="KW-0347">Helicase</keyword>
<dbReference type="GO" id="GO:0003677">
    <property type="term" value="F:DNA binding"/>
    <property type="evidence" value="ECO:0007669"/>
    <property type="project" value="UniProtKB-KW"/>
</dbReference>
<dbReference type="GO" id="GO:0005737">
    <property type="term" value="C:cytoplasm"/>
    <property type="evidence" value="ECO:0007669"/>
    <property type="project" value="TreeGrafter"/>
</dbReference>
<dbReference type="InParanoid" id="K1Q4W2"/>
<proteinExistence type="inferred from homology"/>
<keyword evidence="5" id="KW-0378">Hydrolase</keyword>
<dbReference type="AlphaFoldDB" id="K1Q4W2"/>
<dbReference type="SMART" id="SM00487">
    <property type="entry name" value="DEXDc"/>
    <property type="match status" value="1"/>
</dbReference>
<evidence type="ECO:0000256" key="4">
    <source>
        <dbReference type="ARBA" id="ARBA00023242"/>
    </source>
</evidence>
<name>K1Q4W2_MAGGI</name>
<evidence type="ECO:0000313" key="5">
    <source>
        <dbReference type="EMBL" id="EKC26384.1"/>
    </source>
</evidence>
<dbReference type="EMBL" id="JH817066">
    <property type="protein sequence ID" value="EKC26384.1"/>
    <property type="molecule type" value="Genomic_DNA"/>
</dbReference>
<reference evidence="5" key="1">
    <citation type="journal article" date="2012" name="Nature">
        <title>The oyster genome reveals stress adaptation and complexity of shell formation.</title>
        <authorList>
            <person name="Zhang G."/>
            <person name="Fang X."/>
            <person name="Guo X."/>
            <person name="Li L."/>
            <person name="Luo R."/>
            <person name="Xu F."/>
            <person name="Yang P."/>
            <person name="Zhang L."/>
            <person name="Wang X."/>
            <person name="Qi H."/>
            <person name="Xiong Z."/>
            <person name="Que H."/>
            <person name="Xie Y."/>
            <person name="Holland P.W."/>
            <person name="Paps J."/>
            <person name="Zhu Y."/>
            <person name="Wu F."/>
            <person name="Chen Y."/>
            <person name="Wang J."/>
            <person name="Peng C."/>
            <person name="Meng J."/>
            <person name="Yang L."/>
            <person name="Liu J."/>
            <person name="Wen B."/>
            <person name="Zhang N."/>
            <person name="Huang Z."/>
            <person name="Zhu Q."/>
            <person name="Feng Y."/>
            <person name="Mount A."/>
            <person name="Hedgecock D."/>
            <person name="Xu Z."/>
            <person name="Liu Y."/>
            <person name="Domazet-Loso T."/>
            <person name="Du Y."/>
            <person name="Sun X."/>
            <person name="Zhang S."/>
            <person name="Liu B."/>
            <person name="Cheng P."/>
            <person name="Jiang X."/>
            <person name="Li J."/>
            <person name="Fan D."/>
            <person name="Wang W."/>
            <person name="Fu W."/>
            <person name="Wang T."/>
            <person name="Wang B."/>
            <person name="Zhang J."/>
            <person name="Peng Z."/>
            <person name="Li Y."/>
            <person name="Li N."/>
            <person name="Wang J."/>
            <person name="Chen M."/>
            <person name="He Y."/>
            <person name="Tan F."/>
            <person name="Song X."/>
            <person name="Zheng Q."/>
            <person name="Huang R."/>
            <person name="Yang H."/>
            <person name="Du X."/>
            <person name="Chen L."/>
            <person name="Yang M."/>
            <person name="Gaffney P.M."/>
            <person name="Wang S."/>
            <person name="Luo L."/>
            <person name="She Z."/>
            <person name="Ming Y."/>
            <person name="Huang W."/>
            <person name="Zhang S."/>
            <person name="Huang B."/>
            <person name="Zhang Y."/>
            <person name="Qu T."/>
            <person name="Ni P."/>
            <person name="Miao G."/>
            <person name="Wang J."/>
            <person name="Wang Q."/>
            <person name="Steinberg C.E."/>
            <person name="Wang H."/>
            <person name="Li N."/>
            <person name="Qian L."/>
            <person name="Zhang G."/>
            <person name="Li Y."/>
            <person name="Yang H."/>
            <person name="Liu X."/>
            <person name="Wang J."/>
            <person name="Yin Y."/>
            <person name="Wang J."/>
        </authorList>
    </citation>
    <scope>NUCLEOTIDE SEQUENCE [LARGE SCALE GENOMIC DNA]</scope>
    <source>
        <strain evidence="5">05x7-T-G4-1.051#20</strain>
    </source>
</reference>
<keyword evidence="5" id="KW-0067">ATP-binding</keyword>
<dbReference type="GO" id="GO:0043138">
    <property type="term" value="F:3'-5' DNA helicase activity"/>
    <property type="evidence" value="ECO:0007669"/>
    <property type="project" value="TreeGrafter"/>
</dbReference>